<comment type="caution">
    <text evidence="10">Lacks conserved residue(s) required for the propagation of feature annotation.</text>
</comment>
<evidence type="ECO:0000313" key="11">
    <source>
        <dbReference type="Proteomes" id="UP000504618"/>
    </source>
</evidence>
<keyword evidence="3 10" id="KW-0716">Sensory transduction</keyword>
<dbReference type="PANTHER" id="PTHR21137:SF35">
    <property type="entry name" value="ODORANT RECEPTOR 19A-RELATED"/>
    <property type="match status" value="1"/>
</dbReference>
<name>A0A6J1PJX5_9HYME</name>
<keyword evidence="11" id="KW-1185">Reference proteome</keyword>
<dbReference type="PANTHER" id="PTHR21137">
    <property type="entry name" value="ODORANT RECEPTOR"/>
    <property type="match status" value="1"/>
</dbReference>
<evidence type="ECO:0000256" key="4">
    <source>
        <dbReference type="ARBA" id="ARBA00022692"/>
    </source>
</evidence>
<dbReference type="GO" id="GO:0005549">
    <property type="term" value="F:odorant binding"/>
    <property type="evidence" value="ECO:0007669"/>
    <property type="project" value="InterPro"/>
</dbReference>
<keyword evidence="8 10" id="KW-0675">Receptor</keyword>
<feature type="transmembrane region" description="Helical" evidence="10">
    <location>
        <begin position="62"/>
        <end position="81"/>
    </location>
</feature>
<keyword evidence="5 10" id="KW-0552">Olfaction</keyword>
<feature type="transmembrane region" description="Helical" evidence="10">
    <location>
        <begin position="125"/>
        <end position="148"/>
    </location>
</feature>
<feature type="transmembrane region" description="Helical" evidence="10">
    <location>
        <begin position="32"/>
        <end position="50"/>
    </location>
</feature>
<dbReference type="RefSeq" id="XP_024869608.1">
    <property type="nucleotide sequence ID" value="XM_025013840.1"/>
</dbReference>
<reference evidence="12" key="1">
    <citation type="submission" date="2025-08" db="UniProtKB">
        <authorList>
            <consortium name="RefSeq"/>
        </authorList>
    </citation>
    <scope>IDENTIFICATION</scope>
    <source>
        <tissue evidence="12">Whole body</tissue>
    </source>
</reference>
<keyword evidence="7 10" id="KW-0472">Membrane</keyword>
<proteinExistence type="inferred from homology"/>
<dbReference type="OrthoDB" id="7551864at2759"/>
<accession>A0A6J1PJX5</accession>
<organism evidence="11 12">
    <name type="scientific">Temnothorax curvispinosus</name>
    <dbReference type="NCBI Taxonomy" id="300111"/>
    <lineage>
        <taxon>Eukaryota</taxon>
        <taxon>Metazoa</taxon>
        <taxon>Ecdysozoa</taxon>
        <taxon>Arthropoda</taxon>
        <taxon>Hexapoda</taxon>
        <taxon>Insecta</taxon>
        <taxon>Pterygota</taxon>
        <taxon>Neoptera</taxon>
        <taxon>Endopterygota</taxon>
        <taxon>Hymenoptera</taxon>
        <taxon>Apocrita</taxon>
        <taxon>Aculeata</taxon>
        <taxon>Formicoidea</taxon>
        <taxon>Formicidae</taxon>
        <taxon>Myrmicinae</taxon>
        <taxon>Temnothorax</taxon>
    </lineage>
</organism>
<dbReference type="InterPro" id="IPR004117">
    <property type="entry name" value="7tm6_olfct_rcpt"/>
</dbReference>
<dbReference type="GO" id="GO:0007165">
    <property type="term" value="P:signal transduction"/>
    <property type="evidence" value="ECO:0007669"/>
    <property type="project" value="UniProtKB-KW"/>
</dbReference>
<evidence type="ECO:0000313" key="12">
    <source>
        <dbReference type="RefSeq" id="XP_024869608.1"/>
    </source>
</evidence>
<sequence length="381" mass="44869">MIRIDCLHIRLNRLLLLVVGLWPYQQSKFVRLQLILLFGILATFIIFQFTVLVTNNKCTSDLLIRVFSSALLYIIFAIKYISFSINTEIIKCLLEQLQHIYNELSDKNEIGIIEKYGSYAKRYTVVLLYLFVTTVLSLSLYLFCPYIFNILFSKNGTRSRPSLPLMTEYFVDQEKYFYLILFHTYMAFVIGSIAMLAIGTMFIVYQQHACGMFRIASYRMTRAMVLETHQKRSLQNENLICKEIICAVDMHRKAMKFFDYFRSKFQVMFFLLIVVGVICTSLNFFRIFQVVSVNEYDIVELLLPVLFIVIQIIYMIMTNYLAQEITDYNNDVYVAVYGRYSDNKITDQRLILRRLLDCYSLVQVALKSSAIFERIKHINFL</sequence>
<evidence type="ECO:0000256" key="1">
    <source>
        <dbReference type="ARBA" id="ARBA00004651"/>
    </source>
</evidence>
<keyword evidence="9 10" id="KW-0807">Transducer</keyword>
<evidence type="ECO:0000256" key="7">
    <source>
        <dbReference type="ARBA" id="ARBA00023136"/>
    </source>
</evidence>
<evidence type="ECO:0000256" key="9">
    <source>
        <dbReference type="ARBA" id="ARBA00023224"/>
    </source>
</evidence>
<dbReference type="AlphaFoldDB" id="A0A6J1PJX5"/>
<evidence type="ECO:0000256" key="10">
    <source>
        <dbReference type="RuleBase" id="RU351113"/>
    </source>
</evidence>
<evidence type="ECO:0000256" key="6">
    <source>
        <dbReference type="ARBA" id="ARBA00022989"/>
    </source>
</evidence>
<feature type="transmembrane region" description="Helical" evidence="10">
    <location>
        <begin position="265"/>
        <end position="289"/>
    </location>
</feature>
<evidence type="ECO:0000256" key="2">
    <source>
        <dbReference type="ARBA" id="ARBA00022475"/>
    </source>
</evidence>
<dbReference type="Proteomes" id="UP000504618">
    <property type="component" value="Unplaced"/>
</dbReference>
<comment type="subcellular location">
    <subcellularLocation>
        <location evidence="1 10">Cell membrane</location>
        <topology evidence="1 10">Multi-pass membrane protein</topology>
    </subcellularLocation>
</comment>
<gene>
    <name evidence="12" type="primary">LOC112453225</name>
</gene>
<keyword evidence="6 10" id="KW-1133">Transmembrane helix</keyword>
<feature type="transmembrane region" description="Helical" evidence="10">
    <location>
        <begin position="301"/>
        <end position="322"/>
    </location>
</feature>
<dbReference type="GO" id="GO:0004984">
    <property type="term" value="F:olfactory receptor activity"/>
    <property type="evidence" value="ECO:0007669"/>
    <property type="project" value="InterPro"/>
</dbReference>
<keyword evidence="4 10" id="KW-0812">Transmembrane</keyword>
<evidence type="ECO:0000256" key="5">
    <source>
        <dbReference type="ARBA" id="ARBA00022725"/>
    </source>
</evidence>
<dbReference type="GO" id="GO:0005886">
    <property type="term" value="C:plasma membrane"/>
    <property type="evidence" value="ECO:0007669"/>
    <property type="project" value="UniProtKB-SubCell"/>
</dbReference>
<keyword evidence="2" id="KW-1003">Cell membrane</keyword>
<feature type="transmembrane region" description="Helical" evidence="10">
    <location>
        <begin position="176"/>
        <end position="205"/>
    </location>
</feature>
<evidence type="ECO:0000256" key="3">
    <source>
        <dbReference type="ARBA" id="ARBA00022606"/>
    </source>
</evidence>
<protein>
    <recommendedName>
        <fullName evidence="10">Odorant receptor</fullName>
    </recommendedName>
</protein>
<dbReference type="GeneID" id="112453225"/>
<comment type="similarity">
    <text evidence="10">Belongs to the insect chemoreceptor superfamily. Heteromeric odorant receptor channel (TC 1.A.69) family.</text>
</comment>
<dbReference type="Pfam" id="PF02949">
    <property type="entry name" value="7tm_6"/>
    <property type="match status" value="1"/>
</dbReference>
<evidence type="ECO:0000256" key="8">
    <source>
        <dbReference type="ARBA" id="ARBA00023170"/>
    </source>
</evidence>